<protein>
    <submittedName>
        <fullName evidence="1">Uncharacterized protein</fullName>
    </submittedName>
</protein>
<dbReference type="EMBL" id="FNEJ01000003">
    <property type="protein sequence ID" value="SDI32115.1"/>
    <property type="molecule type" value="Genomic_DNA"/>
</dbReference>
<dbReference type="Proteomes" id="UP000199093">
    <property type="component" value="Unassembled WGS sequence"/>
</dbReference>
<accession>A0A1G8JLP5</accession>
<reference evidence="1 2" key="1">
    <citation type="submission" date="2016-10" db="EMBL/GenBank/DDBJ databases">
        <authorList>
            <person name="de Groot N.N."/>
        </authorList>
    </citation>
    <scope>NUCLEOTIDE SEQUENCE [LARGE SCALE GENOMIC DNA]</scope>
    <source>
        <strain evidence="1 2">DSM 26424</strain>
    </source>
</reference>
<keyword evidence="2" id="KW-1185">Reference proteome</keyword>
<proteinExistence type="predicted"/>
<evidence type="ECO:0000313" key="2">
    <source>
        <dbReference type="Proteomes" id="UP000199093"/>
    </source>
</evidence>
<dbReference type="AlphaFoldDB" id="A0A1G8JLP5"/>
<dbReference type="STRING" id="555512.SAMN04487993_1003133"/>
<name>A0A1G8JLP5_9RHOB</name>
<sequence>MGEGMSAELNNMSDLSQAALVEQPHWAPPEAPLEMPEQVVETEVQPAAWLHDWVQRVLLPRQRI</sequence>
<organism evidence="1 2">
    <name type="scientific">Salipiger marinus</name>
    <dbReference type="NCBI Taxonomy" id="555512"/>
    <lineage>
        <taxon>Bacteria</taxon>
        <taxon>Pseudomonadati</taxon>
        <taxon>Pseudomonadota</taxon>
        <taxon>Alphaproteobacteria</taxon>
        <taxon>Rhodobacterales</taxon>
        <taxon>Roseobacteraceae</taxon>
        <taxon>Salipiger</taxon>
    </lineage>
</organism>
<gene>
    <name evidence="1" type="ORF">SAMN04487993_1003133</name>
</gene>
<evidence type="ECO:0000313" key="1">
    <source>
        <dbReference type="EMBL" id="SDI32115.1"/>
    </source>
</evidence>